<dbReference type="Pfam" id="PF01841">
    <property type="entry name" value="Transglut_core"/>
    <property type="match status" value="1"/>
</dbReference>
<keyword evidence="5" id="KW-1185">Reference proteome</keyword>
<evidence type="ECO:0000256" key="1">
    <source>
        <dbReference type="SAM" id="MobiDB-lite"/>
    </source>
</evidence>
<gene>
    <name evidence="4" type="ORF">ACFQLX_00785</name>
</gene>
<feature type="compositionally biased region" description="Polar residues" evidence="1">
    <location>
        <begin position="560"/>
        <end position="569"/>
    </location>
</feature>
<dbReference type="InterPro" id="IPR002931">
    <property type="entry name" value="Transglutaminase-like"/>
</dbReference>
<name>A0ABW2G7F9_9ACTN</name>
<dbReference type="EMBL" id="JBHSZO010000001">
    <property type="protein sequence ID" value="MFC7216713.1"/>
    <property type="molecule type" value="Genomic_DNA"/>
</dbReference>
<dbReference type="SUPFAM" id="SSF54001">
    <property type="entry name" value="Cysteine proteinases"/>
    <property type="match status" value="1"/>
</dbReference>
<dbReference type="Pfam" id="PF11992">
    <property type="entry name" value="TgpA_N"/>
    <property type="match status" value="1"/>
</dbReference>
<reference evidence="5" key="1">
    <citation type="journal article" date="2019" name="Int. J. Syst. Evol. Microbiol.">
        <title>The Global Catalogue of Microorganisms (GCM) 10K type strain sequencing project: providing services to taxonomists for standard genome sequencing and annotation.</title>
        <authorList>
            <consortium name="The Broad Institute Genomics Platform"/>
            <consortium name="The Broad Institute Genome Sequencing Center for Infectious Disease"/>
            <person name="Wu L."/>
            <person name="Ma J."/>
        </authorList>
    </citation>
    <scope>NUCLEOTIDE SEQUENCE [LARGE SCALE GENOMIC DNA]</scope>
    <source>
        <strain evidence="5">CGMCC 1.13681</strain>
    </source>
</reference>
<keyword evidence="2" id="KW-0812">Transmembrane</keyword>
<keyword evidence="2" id="KW-1133">Transmembrane helix</keyword>
<feature type="transmembrane region" description="Helical" evidence="2">
    <location>
        <begin position="629"/>
        <end position="648"/>
    </location>
</feature>
<dbReference type="InterPro" id="IPR052901">
    <property type="entry name" value="Bact_TGase-like"/>
</dbReference>
<evidence type="ECO:0000313" key="5">
    <source>
        <dbReference type="Proteomes" id="UP001596413"/>
    </source>
</evidence>
<dbReference type="PANTHER" id="PTHR42736">
    <property type="entry name" value="PROTEIN-GLUTAMINE GAMMA-GLUTAMYLTRANSFERASE"/>
    <property type="match status" value="1"/>
</dbReference>
<feature type="transmembrane region" description="Helical" evidence="2">
    <location>
        <begin position="32"/>
        <end position="49"/>
    </location>
</feature>
<dbReference type="SMART" id="SM00460">
    <property type="entry name" value="TGc"/>
    <property type="match status" value="1"/>
</dbReference>
<feature type="transmembrane region" description="Helical" evidence="2">
    <location>
        <begin position="222"/>
        <end position="240"/>
    </location>
</feature>
<keyword evidence="2" id="KW-0472">Membrane</keyword>
<dbReference type="PANTHER" id="PTHR42736:SF1">
    <property type="entry name" value="PROTEIN-GLUTAMINE GAMMA-GLUTAMYLTRANSFERASE"/>
    <property type="match status" value="1"/>
</dbReference>
<feature type="compositionally biased region" description="Low complexity" evidence="1">
    <location>
        <begin position="574"/>
        <end position="596"/>
    </location>
</feature>
<feature type="transmembrane region" description="Helical" evidence="2">
    <location>
        <begin position="118"/>
        <end position="137"/>
    </location>
</feature>
<accession>A0ABW2G7F9</accession>
<feature type="transmembrane region" description="Helical" evidence="2">
    <location>
        <begin position="144"/>
        <end position="161"/>
    </location>
</feature>
<evidence type="ECO:0000259" key="3">
    <source>
        <dbReference type="SMART" id="SM00460"/>
    </source>
</evidence>
<protein>
    <submittedName>
        <fullName evidence="4">TransglutaminaseTgpA domain-containing protein</fullName>
    </submittedName>
</protein>
<feature type="transmembrane region" description="Helical" evidence="2">
    <location>
        <begin position="167"/>
        <end position="183"/>
    </location>
</feature>
<feature type="region of interest" description="Disordered" evidence="1">
    <location>
        <begin position="551"/>
        <end position="619"/>
    </location>
</feature>
<feature type="domain" description="Transglutaminase-like" evidence="3">
    <location>
        <begin position="480"/>
        <end position="549"/>
    </location>
</feature>
<feature type="transmembrane region" description="Helical" evidence="2">
    <location>
        <begin position="61"/>
        <end position="83"/>
    </location>
</feature>
<dbReference type="InterPro" id="IPR021878">
    <property type="entry name" value="TgpA_N"/>
</dbReference>
<comment type="caution">
    <text evidence="4">The sequence shown here is derived from an EMBL/GenBank/DDBJ whole genome shotgun (WGS) entry which is preliminary data.</text>
</comment>
<dbReference type="RefSeq" id="WP_386410498.1">
    <property type="nucleotide sequence ID" value="NZ_JBHSZO010000001.1"/>
</dbReference>
<sequence length="797" mass="84233">MLSGRGRLALAAWTATLLTATALLPLTDGLGWYLQAVFAVSVLTGAGVVGRRVPLARPVTVLAQTVLAVMLLTLMSVAGQAVAGVVPGPRALAEFGVLLDAGVEDVQNFSTPAPVTDGIRLLLLLGVVTVAVLVDALAVTYRSAAPAGLPLLALYSVAAGIDDGNGWLLFLLVGCGYLALLLAEGRERLVQWGRVFGSAHGSRPPSAAGAQPVTPMRTGRRLGAVTLGLALIAPVALPSLSGGLLEGAGTGPGEGPGRGTVSAVNPVVQLQQSLNQPDDREVLRYRAAGEGSGEQYLRFVALDRFDGVMWTAGKRQIGEIPGKLPQPAGMTLGDLDVRTVELEVEAREWYRQQWLPMPYPASEVEVDSREWKFEPVGRTVVGSDGRDTGGAEYRLKVYQVRPTPEQLMNAGEPPAELRREFTALPGDFPAEVRRKAAELTRDDATAYGKAVSLQRFFQGSFTYETTVDLDRNDPRAIVKFLQERKGFCVHFSFAMASMARSLGIPARIAVGFTPGKAENGMMSVGLKDAHAWPELYFEGIGWTRFEPTPTRGTVPGYSLGESSSTTPRNQPRDPQATAGSSAPAAPGPSTSGCPSSLRRLDPAGCGQAQPGALTGPGTKDPWLLRGETLFGGAVLLAALVALVTPALWRRRLRRTRLARGAPALAAWTELSDSAWDLGIPPDDALTPRAAMERLVRVGPLSGDAAAAAERVAGAIERVLFAPGSWPAAGVAGDVRRVVDALTAAALRGVRLRARLAPPSVAQVFQGWAAAWSARAERWSDAVREAAGRLRPRRQGAS</sequence>
<evidence type="ECO:0000256" key="2">
    <source>
        <dbReference type="SAM" id="Phobius"/>
    </source>
</evidence>
<dbReference type="Gene3D" id="3.10.620.30">
    <property type="match status" value="1"/>
</dbReference>
<organism evidence="4 5">
    <name type="scientific">Streptomyces polyrhachis</name>
    <dbReference type="NCBI Taxonomy" id="1282885"/>
    <lineage>
        <taxon>Bacteria</taxon>
        <taxon>Bacillati</taxon>
        <taxon>Actinomycetota</taxon>
        <taxon>Actinomycetes</taxon>
        <taxon>Kitasatosporales</taxon>
        <taxon>Streptomycetaceae</taxon>
        <taxon>Streptomyces</taxon>
    </lineage>
</organism>
<proteinExistence type="predicted"/>
<evidence type="ECO:0000313" key="4">
    <source>
        <dbReference type="EMBL" id="MFC7216713.1"/>
    </source>
</evidence>
<dbReference type="InterPro" id="IPR038765">
    <property type="entry name" value="Papain-like_cys_pep_sf"/>
</dbReference>
<dbReference type="Proteomes" id="UP001596413">
    <property type="component" value="Unassembled WGS sequence"/>
</dbReference>